<dbReference type="PROSITE" id="PS51186">
    <property type="entry name" value="GNAT"/>
    <property type="match status" value="1"/>
</dbReference>
<dbReference type="EMBL" id="JBFALK010000005">
    <property type="protein sequence ID" value="MEV0969329.1"/>
    <property type="molecule type" value="Genomic_DNA"/>
</dbReference>
<dbReference type="PANTHER" id="PTHR43792:SF1">
    <property type="entry name" value="N-ACETYLTRANSFERASE DOMAIN-CONTAINING PROTEIN"/>
    <property type="match status" value="1"/>
</dbReference>
<dbReference type="Proteomes" id="UP001551675">
    <property type="component" value="Unassembled WGS sequence"/>
</dbReference>
<sequence length="177" mass="19641">MDVLVTERLELRRPVIGDLADVYAVHADPETSRYNPSGPDADEQASRLRLQGWIADWRERGIGYWTVRAGGVVLGFGGLRFHEVEGDVVLNLYYRFRPAAWGRGYAREMAAAALAAGRERFPDLPIVAVVRDINIPSRKVAEGIGMRFDRTIPYVGVDSHVFVLDPGVRPAPNGANR</sequence>
<name>A0ABV3GCN5_MICGL</name>
<dbReference type="Pfam" id="PF13302">
    <property type="entry name" value="Acetyltransf_3"/>
    <property type="match status" value="1"/>
</dbReference>
<evidence type="ECO:0000313" key="3">
    <source>
        <dbReference type="Proteomes" id="UP001551675"/>
    </source>
</evidence>
<keyword evidence="3" id="KW-1185">Reference proteome</keyword>
<dbReference type="PANTHER" id="PTHR43792">
    <property type="entry name" value="GNAT FAMILY, PUTATIVE (AFU_ORTHOLOGUE AFUA_3G00765)-RELATED-RELATED"/>
    <property type="match status" value="1"/>
</dbReference>
<proteinExistence type="predicted"/>
<dbReference type="InterPro" id="IPR000182">
    <property type="entry name" value="GNAT_dom"/>
</dbReference>
<dbReference type="InterPro" id="IPR051531">
    <property type="entry name" value="N-acetyltransferase"/>
</dbReference>
<accession>A0ABV3GCN5</accession>
<evidence type="ECO:0000259" key="1">
    <source>
        <dbReference type="PROSITE" id="PS51186"/>
    </source>
</evidence>
<feature type="domain" description="N-acetyltransferase" evidence="1">
    <location>
        <begin position="9"/>
        <end position="169"/>
    </location>
</feature>
<comment type="caution">
    <text evidence="2">The sequence shown here is derived from an EMBL/GenBank/DDBJ whole genome shotgun (WGS) entry which is preliminary data.</text>
</comment>
<reference evidence="2 3" key="1">
    <citation type="submission" date="2024-06" db="EMBL/GenBank/DDBJ databases">
        <title>The Natural Products Discovery Center: Release of the First 8490 Sequenced Strains for Exploring Actinobacteria Biosynthetic Diversity.</title>
        <authorList>
            <person name="Kalkreuter E."/>
            <person name="Kautsar S.A."/>
            <person name="Yang D."/>
            <person name="Bader C.D."/>
            <person name="Teijaro C.N."/>
            <person name="Fluegel L."/>
            <person name="Davis C.M."/>
            <person name="Simpson J.R."/>
            <person name="Lauterbach L."/>
            <person name="Steele A.D."/>
            <person name="Gui C."/>
            <person name="Meng S."/>
            <person name="Li G."/>
            <person name="Viehrig K."/>
            <person name="Ye F."/>
            <person name="Su P."/>
            <person name="Kiefer A.F."/>
            <person name="Nichols A."/>
            <person name="Cepeda A.J."/>
            <person name="Yan W."/>
            <person name="Fan B."/>
            <person name="Jiang Y."/>
            <person name="Adhikari A."/>
            <person name="Zheng C.-J."/>
            <person name="Schuster L."/>
            <person name="Cowan T.M."/>
            <person name="Smanski M.J."/>
            <person name="Chevrette M.G."/>
            <person name="De Carvalho L.P.S."/>
            <person name="Shen B."/>
        </authorList>
    </citation>
    <scope>NUCLEOTIDE SEQUENCE [LARGE SCALE GENOMIC DNA]</scope>
    <source>
        <strain evidence="2 3">NPDC050100</strain>
    </source>
</reference>
<dbReference type="SUPFAM" id="SSF55729">
    <property type="entry name" value="Acyl-CoA N-acyltransferases (Nat)"/>
    <property type="match status" value="1"/>
</dbReference>
<dbReference type="Gene3D" id="3.40.630.30">
    <property type="match status" value="1"/>
</dbReference>
<organism evidence="2 3">
    <name type="scientific">Microtetraspora glauca</name>
    <dbReference type="NCBI Taxonomy" id="1996"/>
    <lineage>
        <taxon>Bacteria</taxon>
        <taxon>Bacillati</taxon>
        <taxon>Actinomycetota</taxon>
        <taxon>Actinomycetes</taxon>
        <taxon>Streptosporangiales</taxon>
        <taxon>Streptosporangiaceae</taxon>
        <taxon>Microtetraspora</taxon>
    </lineage>
</organism>
<evidence type="ECO:0000313" key="2">
    <source>
        <dbReference type="EMBL" id="MEV0969329.1"/>
    </source>
</evidence>
<dbReference type="RefSeq" id="WP_061257568.1">
    <property type="nucleotide sequence ID" value="NZ_JBFALK010000005.1"/>
</dbReference>
<protein>
    <submittedName>
        <fullName evidence="2">GNAT family N-acetyltransferase</fullName>
    </submittedName>
</protein>
<dbReference type="InterPro" id="IPR016181">
    <property type="entry name" value="Acyl_CoA_acyltransferase"/>
</dbReference>
<gene>
    <name evidence="2" type="ORF">AB0I59_11900</name>
</gene>